<gene>
    <name evidence="1" type="ORF">H9L42_02925</name>
</gene>
<protein>
    <submittedName>
        <fullName evidence="1">DUF4276 family protein</fullName>
    </submittedName>
</protein>
<dbReference type="AlphaFoldDB" id="A0A923SUW5"/>
<name>A0A923SUW5_9FIRM</name>
<dbReference type="Proteomes" id="UP000602647">
    <property type="component" value="Unassembled WGS sequence"/>
</dbReference>
<organism evidence="1 2">
    <name type="scientific">Zhenpiania hominis</name>
    <dbReference type="NCBI Taxonomy" id="2763644"/>
    <lineage>
        <taxon>Bacteria</taxon>
        <taxon>Bacillati</taxon>
        <taxon>Bacillota</taxon>
        <taxon>Clostridia</taxon>
        <taxon>Peptostreptococcales</taxon>
        <taxon>Anaerovoracaceae</taxon>
        <taxon>Zhenpiania</taxon>
    </lineage>
</organism>
<dbReference type="EMBL" id="JACRYT010000002">
    <property type="protein sequence ID" value="MBC6678778.1"/>
    <property type="molecule type" value="Genomic_DNA"/>
</dbReference>
<evidence type="ECO:0000313" key="1">
    <source>
        <dbReference type="EMBL" id="MBC6678778.1"/>
    </source>
</evidence>
<dbReference type="InterPro" id="IPR025455">
    <property type="entry name" value="DUF4276"/>
</dbReference>
<comment type="caution">
    <text evidence="1">The sequence shown here is derived from an EMBL/GenBank/DDBJ whole genome shotgun (WGS) entry which is preliminary data.</text>
</comment>
<reference evidence="1" key="1">
    <citation type="submission" date="2020-08" db="EMBL/GenBank/DDBJ databases">
        <title>Genome public.</title>
        <authorList>
            <person name="Liu C."/>
            <person name="Sun Q."/>
        </authorList>
    </citation>
    <scope>NUCLEOTIDE SEQUENCE</scope>
    <source>
        <strain evidence="1">BX12</strain>
    </source>
</reference>
<sequence length="185" mass="21319">MMNLVFLVEERSMKELLNGILPKILPKAISFQIIPHDGKSDLQRSISKKMAGWNVPDTKFVILHDQDSADCKELKQKLRRIVEQTGKEAVIRIVCRELESWYFGDLRAVSLAYNENLEPLAKRKKYRIPDEIGNPKEELKKIIPVHQQISGARRIGPLMNIDANTSESFRQFVQGVRHLTKKDLT</sequence>
<evidence type="ECO:0000313" key="2">
    <source>
        <dbReference type="Proteomes" id="UP000602647"/>
    </source>
</evidence>
<keyword evidence="2" id="KW-1185">Reference proteome</keyword>
<accession>A0A923SUW5</accession>
<proteinExistence type="predicted"/>
<dbReference type="Pfam" id="PF14103">
    <property type="entry name" value="DUF4276"/>
    <property type="match status" value="1"/>
</dbReference>